<dbReference type="OrthoDB" id="3789912at2"/>
<dbReference type="Proteomes" id="UP000244867">
    <property type="component" value="Unassembled WGS sequence"/>
</dbReference>
<keyword evidence="1" id="KW-1133">Transmembrane helix</keyword>
<name>A0A2R7YSL1_9ACTN</name>
<sequence length="229" mass="23214">MTGRPDSLLWWRAGTVSAMTFLLGAVGHVSAGGLMPSWVVLAAMFAIGTTVCASVLSQRVSAGRIIALVALGQTACHAVLSLAAGHAGDAPAVARDLGHGAGTSSLPVSDGHRVGSLQDYYDATVGASTTGSALTVPDPAALLQHLPMFALHTLVAVLVGLWLAAGERALSALLTLVVTRVVALLVVPAVAVTTAPRLAPLRRRPATPPSLARVARTVVRRGPPALLAA</sequence>
<reference evidence="2 3" key="1">
    <citation type="submission" date="2018-03" db="EMBL/GenBank/DDBJ databases">
        <authorList>
            <person name="Keele B.F."/>
        </authorList>
    </citation>
    <scope>NUCLEOTIDE SEQUENCE [LARGE SCALE GENOMIC DNA]</scope>
    <source>
        <strain evidence="2 3">IB-3</strain>
    </source>
</reference>
<feature type="transmembrane region" description="Helical" evidence="1">
    <location>
        <begin position="171"/>
        <end position="195"/>
    </location>
</feature>
<keyword evidence="3" id="KW-1185">Reference proteome</keyword>
<evidence type="ECO:0000256" key="1">
    <source>
        <dbReference type="SAM" id="Phobius"/>
    </source>
</evidence>
<evidence type="ECO:0000313" key="2">
    <source>
        <dbReference type="EMBL" id="PUA79036.1"/>
    </source>
</evidence>
<dbReference type="RefSeq" id="WP_108346872.1">
    <property type="nucleotide sequence ID" value="NZ_PYXZ01000013.1"/>
</dbReference>
<organism evidence="2 3">
    <name type="scientific">Nocardioides currus</name>
    <dbReference type="NCBI Taxonomy" id="2133958"/>
    <lineage>
        <taxon>Bacteria</taxon>
        <taxon>Bacillati</taxon>
        <taxon>Actinomycetota</taxon>
        <taxon>Actinomycetes</taxon>
        <taxon>Propionibacteriales</taxon>
        <taxon>Nocardioidaceae</taxon>
        <taxon>Nocardioides</taxon>
    </lineage>
</organism>
<feature type="transmembrane region" description="Helical" evidence="1">
    <location>
        <begin position="9"/>
        <end position="31"/>
    </location>
</feature>
<proteinExistence type="predicted"/>
<gene>
    <name evidence="2" type="ORF">C7S10_21415</name>
</gene>
<comment type="caution">
    <text evidence="2">The sequence shown here is derived from an EMBL/GenBank/DDBJ whole genome shotgun (WGS) entry which is preliminary data.</text>
</comment>
<evidence type="ECO:0000313" key="3">
    <source>
        <dbReference type="Proteomes" id="UP000244867"/>
    </source>
</evidence>
<keyword evidence="1" id="KW-0812">Transmembrane</keyword>
<feature type="transmembrane region" description="Helical" evidence="1">
    <location>
        <begin position="146"/>
        <end position="165"/>
    </location>
</feature>
<protein>
    <submittedName>
        <fullName evidence="2">Uncharacterized protein</fullName>
    </submittedName>
</protein>
<keyword evidence="1" id="KW-0472">Membrane</keyword>
<feature type="transmembrane region" description="Helical" evidence="1">
    <location>
        <begin position="37"/>
        <end position="56"/>
    </location>
</feature>
<dbReference type="EMBL" id="PYXZ01000013">
    <property type="protein sequence ID" value="PUA79036.1"/>
    <property type="molecule type" value="Genomic_DNA"/>
</dbReference>
<accession>A0A2R7YSL1</accession>
<dbReference type="AlphaFoldDB" id="A0A2R7YSL1"/>